<comment type="caution">
    <text evidence="2">The sequence shown here is derived from an EMBL/GenBank/DDBJ whole genome shotgun (WGS) entry which is preliminary data.</text>
</comment>
<dbReference type="AlphaFoldDB" id="A0A842IXS2"/>
<dbReference type="InterPro" id="IPR056600">
    <property type="entry name" value="GBD_T9SS_assoc"/>
</dbReference>
<reference evidence="2" key="1">
    <citation type="submission" date="2020-08" db="EMBL/GenBank/DDBJ databases">
        <title>Winogradskyella ouciana sp. nov., isolated from the hadal seawater of the Mariana Trench.</title>
        <authorList>
            <person name="He X."/>
        </authorList>
    </citation>
    <scope>NUCLEOTIDE SEQUENCE [LARGE SCALE GENOMIC DNA]</scope>
    <source>
        <strain evidence="2">KCTC 52348</strain>
    </source>
</reference>
<dbReference type="RefSeq" id="WP_185790179.1">
    <property type="nucleotide sequence ID" value="NZ_JACLCP010000005.1"/>
</dbReference>
<dbReference type="Proteomes" id="UP000533900">
    <property type="component" value="Unassembled WGS sequence"/>
</dbReference>
<proteinExistence type="predicted"/>
<feature type="domain" description="T9SS-like galactose binding" evidence="1">
    <location>
        <begin position="189"/>
        <end position="311"/>
    </location>
</feature>
<dbReference type="EMBL" id="JACLCP010000005">
    <property type="protein sequence ID" value="MBC2846473.1"/>
    <property type="molecule type" value="Genomic_DNA"/>
</dbReference>
<dbReference type="Gene3D" id="2.60.120.380">
    <property type="match status" value="1"/>
</dbReference>
<name>A0A842IXS2_9FLAO</name>
<evidence type="ECO:0000313" key="2">
    <source>
        <dbReference type="EMBL" id="MBC2846473.1"/>
    </source>
</evidence>
<organism evidence="2 3">
    <name type="scientific">Winogradskyella flava</name>
    <dbReference type="NCBI Taxonomy" id="1884876"/>
    <lineage>
        <taxon>Bacteria</taxon>
        <taxon>Pseudomonadati</taxon>
        <taxon>Bacteroidota</taxon>
        <taxon>Flavobacteriia</taxon>
        <taxon>Flavobacteriales</taxon>
        <taxon>Flavobacteriaceae</taxon>
        <taxon>Winogradskyella</taxon>
    </lineage>
</organism>
<keyword evidence="3" id="KW-1185">Reference proteome</keyword>
<protein>
    <submittedName>
        <fullName evidence="2">T9SS type A sorting domain-containing protein</fullName>
    </submittedName>
</protein>
<dbReference type="Gene3D" id="2.60.120.260">
    <property type="entry name" value="Galactose-binding domain-like"/>
    <property type="match status" value="1"/>
</dbReference>
<evidence type="ECO:0000313" key="3">
    <source>
        <dbReference type="Proteomes" id="UP000533900"/>
    </source>
</evidence>
<sequence>MKNTLRLIVSKYNKYFSLIALGFILFSGHLVDAQVTIFNDNFETGFGDWNDGGDDCARSNNTFVGGNWNIRLRDDTGANASVFSDAVDLTVYGQIDIRFRFRLLGTESGDDFFVEYSANGNFTDTDILVTYITGSGVNNDITYTSNLSITAANFTFGPNSRFRFRSDGNDDSDRVLIDDIFIRAYQVPANDACANAIPLTSNTTCENTIGTTHGASQSLPGCSGTANDDVWYSFTATNSEHTIRAGGSSLRDIAFEVFDGSCGGSSIICVDDFGGTAPESTTLTTLTVGNTYYIRVYSWSSNARNNGTFSICIIEPCSTSTANGTSALSCPSVDAGAVGLSGSDITINCSVGSTDIEATYLDLGETSSYAVESIPYTPPFQFNCLANPVSVNIDDRWSPVVNLPFDFCFYGNTYSSCVIGSNGVISFDTSLANSFSGWRISDNIPSNVNADNSGGLFFGPSIYGVYHDVDPSVGGEIGYQLITLDSGCQALVAAWSDVPMYDDNSKLYTGMIVFYEDTNVIEVYIKEKQVVSGWNGGNAAVGLQEDATNGIVAPNRNSLSTNWTATNEAWRFTPDGSSITTLRWYEDSIAPGNEIADPNDDGVITVSPTATTTYFAEVTYNLCNSSTIVRSDATTVTVTGSKTWNGSDNNNWHDGDNWTPVGVPDITNCVTIPPTATNPRIYNGADGLGKNMQILDGADLLQQANSTLTIDDEIIVEPSGRFRIRTNASVVQVNDVATNNNIGVAEYRRRVNGVGYFDYVYWSSPVSGFDVEDVSPGSPSFGIYNWIPTVANGTAGNHGTWVNTAENMIPGKGYIVRGLLGTVATNQAQFEGILNNGQISVPISRGSYNGADYTGVGNTATADDDNWNLLGNPYPSAISLSAFLGANPAIDGTLYFWRHLTPASNAIANPFYENYTYNYSSSDYMAESATGSVPAGFDDGLIASGQGFFALMLHSASTPNTVNFSNIMRSSSYNNNAFYRGSSNPIERHRIWLDLVDESTNTANSILVGYVEGATNNIDRLYDGRLLKGSGHKFYSINSDKDLVINGRALPFEDTDSVPLGYETLTSGDYTVSINQLDGLFENSSQTIYLEDTETNMIHDLRNSPYSFTTNQGIFNERFILRFNNNSTLGIDDEEALSNLDIIKVNENINVNSSYSNIISFELFDIKGRLIHKNLDIKNDYYTYKTQNISSGVYIVKVLLENGSIKVKKLIF</sequence>
<evidence type="ECO:0000259" key="1">
    <source>
        <dbReference type="Pfam" id="PF23759"/>
    </source>
</evidence>
<accession>A0A842IXS2</accession>
<gene>
    <name evidence="2" type="ORF">H7F21_15310</name>
</gene>
<dbReference type="Pfam" id="PF23759">
    <property type="entry name" value="GBD_T9SS_assoc"/>
    <property type="match status" value="1"/>
</dbReference>